<dbReference type="EMBL" id="QXGH01000027">
    <property type="protein sequence ID" value="RHW24976.1"/>
    <property type="molecule type" value="Genomic_DNA"/>
</dbReference>
<dbReference type="GO" id="GO:0016787">
    <property type="term" value="F:hydrolase activity"/>
    <property type="evidence" value="ECO:0007669"/>
    <property type="project" value="UniProtKB-ARBA"/>
</dbReference>
<dbReference type="OrthoDB" id="9779267at2"/>
<dbReference type="Gene3D" id="3.40.720.10">
    <property type="entry name" value="Alkaline Phosphatase, subunit A"/>
    <property type="match status" value="1"/>
</dbReference>
<protein>
    <recommendedName>
        <fullName evidence="4">Sulfatase N-terminal domain-containing protein</fullName>
    </recommendedName>
</protein>
<evidence type="ECO:0000313" key="3">
    <source>
        <dbReference type="Proteomes" id="UP000283644"/>
    </source>
</evidence>
<comment type="caution">
    <text evidence="2">The sequence shown here is derived from an EMBL/GenBank/DDBJ whole genome shotgun (WGS) entry which is preliminary data.</text>
</comment>
<dbReference type="SUPFAM" id="SSF53649">
    <property type="entry name" value="Alkaline phosphatase-like"/>
    <property type="match status" value="1"/>
</dbReference>
<dbReference type="PANTHER" id="PTHR10151:SF120">
    <property type="entry name" value="BIS(5'-ADENOSYL)-TRIPHOSPHATASE"/>
    <property type="match status" value="1"/>
</dbReference>
<dbReference type="RefSeq" id="WP_118927279.1">
    <property type="nucleotide sequence ID" value="NZ_QXGH01000027.1"/>
</dbReference>
<feature type="region of interest" description="Disordered" evidence="1">
    <location>
        <begin position="38"/>
        <end position="87"/>
    </location>
</feature>
<feature type="compositionally biased region" description="Gly residues" evidence="1">
    <location>
        <begin position="41"/>
        <end position="54"/>
    </location>
</feature>
<dbReference type="InterPro" id="IPR002591">
    <property type="entry name" value="Phosphodiest/P_Trfase"/>
</dbReference>
<sequence length="394" mass="40678">MRQTSPIRPSATAATLALVALVVAIAAGGLWWVRHQDEPAGAGGGTTSTSGTGGTDEPRDRGGNGGSDGTGDGGGRGDGSDANPGLGEAAEEIAGQDFPDDPRVVVISVDGLGSLWVSKESTPALADLLAQGAGTLNARTEVEKTVTLPNHTGMVTGLRVDASQGGHGVTWNYTSHQSVAPGTESVFSTIDDAGGESAVFAGKEKFEMWGRAWPRAIDQLVINPRQPALVTAAITDLHKQEHDLVFLHLAGPDSAGHKKGWGSASYLTAVARADADVDRVVSAIVADPELAAETVVIVTADHGGLPGTRTHSDRTRPENYTVPFVVWGPGITPGDLYALNPDYRDPGDGQPGYGGPQPVRNGDVANLVTDLLGLGAVRGSEFDLAHDLDVEQLE</sequence>
<evidence type="ECO:0000313" key="2">
    <source>
        <dbReference type="EMBL" id="RHW24976.1"/>
    </source>
</evidence>
<organism evidence="2 3">
    <name type="scientific">Nocardioides immobilis</name>
    <dbReference type="NCBI Taxonomy" id="2049295"/>
    <lineage>
        <taxon>Bacteria</taxon>
        <taxon>Bacillati</taxon>
        <taxon>Actinomycetota</taxon>
        <taxon>Actinomycetes</taxon>
        <taxon>Propionibacteriales</taxon>
        <taxon>Nocardioidaceae</taxon>
        <taxon>Nocardioides</taxon>
    </lineage>
</organism>
<evidence type="ECO:0008006" key="4">
    <source>
        <dbReference type="Google" id="ProtNLM"/>
    </source>
</evidence>
<keyword evidence="3" id="KW-1185">Reference proteome</keyword>
<dbReference type="Pfam" id="PF01663">
    <property type="entry name" value="Phosphodiest"/>
    <property type="match status" value="1"/>
</dbReference>
<dbReference type="AlphaFoldDB" id="A0A417XX75"/>
<evidence type="ECO:0000256" key="1">
    <source>
        <dbReference type="SAM" id="MobiDB-lite"/>
    </source>
</evidence>
<feature type="compositionally biased region" description="Gly residues" evidence="1">
    <location>
        <begin position="63"/>
        <end position="77"/>
    </location>
</feature>
<dbReference type="InterPro" id="IPR017850">
    <property type="entry name" value="Alkaline_phosphatase_core_sf"/>
</dbReference>
<proteinExistence type="predicted"/>
<accession>A0A417XX75</accession>
<reference evidence="2 3" key="1">
    <citation type="submission" date="2018-09" db="EMBL/GenBank/DDBJ databases">
        <title>Genome sequencing of Nocardioides immobilis CCTCC AB 2017083 for comparison to Nocardioides silvaticus.</title>
        <authorList>
            <person name="Li C."/>
            <person name="Wang G."/>
        </authorList>
    </citation>
    <scope>NUCLEOTIDE SEQUENCE [LARGE SCALE GENOMIC DNA]</scope>
    <source>
        <strain evidence="2 3">CCTCC AB 2017083</strain>
    </source>
</reference>
<name>A0A417XX75_9ACTN</name>
<dbReference type="Proteomes" id="UP000283644">
    <property type="component" value="Unassembled WGS sequence"/>
</dbReference>
<gene>
    <name evidence="2" type="ORF">D0Z08_21255</name>
</gene>
<dbReference type="PANTHER" id="PTHR10151">
    <property type="entry name" value="ECTONUCLEOTIDE PYROPHOSPHATASE/PHOSPHODIESTERASE"/>
    <property type="match status" value="1"/>
</dbReference>